<reference evidence="1 2" key="1">
    <citation type="submission" date="2020-08" db="EMBL/GenBank/DDBJ databases">
        <authorList>
            <person name="Koutsovoulos G."/>
            <person name="Danchin GJ E."/>
        </authorList>
    </citation>
    <scope>NUCLEOTIDE SEQUENCE [LARGE SCALE GENOMIC DNA]</scope>
</reference>
<evidence type="ECO:0000313" key="2">
    <source>
        <dbReference type="Proteomes" id="UP000580250"/>
    </source>
</evidence>
<accession>A0A6V7W4H4</accession>
<dbReference type="Gene3D" id="3.40.395.10">
    <property type="entry name" value="Adenoviral Proteinase, Chain A"/>
    <property type="match status" value="1"/>
</dbReference>
<dbReference type="SUPFAM" id="SSF54001">
    <property type="entry name" value="Cysteine proteinases"/>
    <property type="match status" value="1"/>
</dbReference>
<comment type="caution">
    <text evidence="1">The sequence shown here is derived from an EMBL/GenBank/DDBJ whole genome shotgun (WGS) entry which is preliminary data.</text>
</comment>
<name>A0A6V7W4H4_MELEN</name>
<dbReference type="InterPro" id="IPR038765">
    <property type="entry name" value="Papain-like_cys_pep_sf"/>
</dbReference>
<dbReference type="OrthoDB" id="18759at2759"/>
<sequence>MDLFKMNSLQIETILQRYKPLNNKFIGVFSSNNIPNIGTQKPFCFVANTMRKGTVGEHWIACYSDKPNTLEYFDSFAEEPNCDMRQSMLANFSLVKQNKFSLQSLLSDTCGHYCICFLIIRSKQGNNFSSVLQKLHSIPSESRDAVIKRFVQRLALLPSI</sequence>
<dbReference type="AlphaFoldDB" id="A0A6V7W4H4"/>
<gene>
    <name evidence="1" type="ORF">MENT_LOCUS33730</name>
</gene>
<organism evidence="1 2">
    <name type="scientific">Meloidogyne enterolobii</name>
    <name type="common">Root-knot nematode worm</name>
    <name type="synonym">Meloidogyne mayaguensis</name>
    <dbReference type="NCBI Taxonomy" id="390850"/>
    <lineage>
        <taxon>Eukaryota</taxon>
        <taxon>Metazoa</taxon>
        <taxon>Ecdysozoa</taxon>
        <taxon>Nematoda</taxon>
        <taxon>Chromadorea</taxon>
        <taxon>Rhabditida</taxon>
        <taxon>Tylenchina</taxon>
        <taxon>Tylenchomorpha</taxon>
        <taxon>Tylenchoidea</taxon>
        <taxon>Meloidogynidae</taxon>
        <taxon>Meloidogyninae</taxon>
        <taxon>Meloidogyne</taxon>
    </lineage>
</organism>
<dbReference type="Proteomes" id="UP000580250">
    <property type="component" value="Unassembled WGS sequence"/>
</dbReference>
<dbReference type="EMBL" id="CAJEWN010000403">
    <property type="protein sequence ID" value="CAD2181578.1"/>
    <property type="molecule type" value="Genomic_DNA"/>
</dbReference>
<proteinExistence type="predicted"/>
<protein>
    <submittedName>
        <fullName evidence="1">Uncharacterized protein</fullName>
    </submittedName>
</protein>
<evidence type="ECO:0000313" key="1">
    <source>
        <dbReference type="EMBL" id="CAD2181578.1"/>
    </source>
</evidence>